<name>A0A0D7BVG1_9AGAR</name>
<feature type="compositionally biased region" description="Gly residues" evidence="1">
    <location>
        <begin position="402"/>
        <end position="411"/>
    </location>
</feature>
<organism evidence="2 3">
    <name type="scientific">Cylindrobasidium torrendii FP15055 ss-10</name>
    <dbReference type="NCBI Taxonomy" id="1314674"/>
    <lineage>
        <taxon>Eukaryota</taxon>
        <taxon>Fungi</taxon>
        <taxon>Dikarya</taxon>
        <taxon>Basidiomycota</taxon>
        <taxon>Agaricomycotina</taxon>
        <taxon>Agaricomycetes</taxon>
        <taxon>Agaricomycetidae</taxon>
        <taxon>Agaricales</taxon>
        <taxon>Marasmiineae</taxon>
        <taxon>Physalacriaceae</taxon>
        <taxon>Cylindrobasidium</taxon>
    </lineage>
</organism>
<sequence length="411" mass="45923">MSWTDSPPKPIPALHGPSSLPYARCPSGAEGTIVETEDLSRVVWGLNNNSQSTQGSAAQARKMDAPIKPNHVTTRSNANTVHNEPLRHAFSTHRSRPSIDLNVGLGLVFDDERTFCAPNVHDQPFSRHLENHLSQSPHIFIDSREYPGRTSQVIIPNAPRLSALDIAHQYQLKNRLRDVPLTPPDSTEPQWEQTPHFTQAAFPGDNHFDMHANANAGQYTESLHFNQLPPIIADESEELRKFVYEQIMSPRSTDIINIAQLQRDFAQRHAPSQAHRAYEPDNLFERQSSGHHHLLPTPEGTPNSNPQLSTPASPEQSIRQPRSVPFARLMQRRLSSVPEEDPEISKNSPQSSAMHNSVNRLTKSTGSRGSEAAYIRKRELAKPPRLQHIHTRGPAEVFGENESGGWGRAGR</sequence>
<feature type="region of interest" description="Disordered" evidence="1">
    <location>
        <begin position="333"/>
        <end position="411"/>
    </location>
</feature>
<feature type="compositionally biased region" description="Polar residues" evidence="1">
    <location>
        <begin position="345"/>
        <end position="368"/>
    </location>
</feature>
<evidence type="ECO:0000313" key="2">
    <source>
        <dbReference type="EMBL" id="KIY74412.1"/>
    </source>
</evidence>
<dbReference type="AlphaFoldDB" id="A0A0D7BVG1"/>
<reference evidence="2 3" key="1">
    <citation type="journal article" date="2015" name="Fungal Genet. Biol.">
        <title>Evolution of novel wood decay mechanisms in Agaricales revealed by the genome sequences of Fistulina hepatica and Cylindrobasidium torrendii.</title>
        <authorList>
            <person name="Floudas D."/>
            <person name="Held B.W."/>
            <person name="Riley R."/>
            <person name="Nagy L.G."/>
            <person name="Koehler G."/>
            <person name="Ransdell A.S."/>
            <person name="Younus H."/>
            <person name="Chow J."/>
            <person name="Chiniquy J."/>
            <person name="Lipzen A."/>
            <person name="Tritt A."/>
            <person name="Sun H."/>
            <person name="Haridas S."/>
            <person name="LaButti K."/>
            <person name="Ohm R.A."/>
            <person name="Kues U."/>
            <person name="Blanchette R.A."/>
            <person name="Grigoriev I.V."/>
            <person name="Minto R.E."/>
            <person name="Hibbett D.S."/>
        </authorList>
    </citation>
    <scope>NUCLEOTIDE SEQUENCE [LARGE SCALE GENOMIC DNA]</scope>
    <source>
        <strain evidence="2 3">FP15055 ss-10</strain>
    </source>
</reference>
<dbReference type="OrthoDB" id="2573559at2759"/>
<dbReference type="STRING" id="1314674.A0A0D7BVG1"/>
<dbReference type="Proteomes" id="UP000054007">
    <property type="component" value="Unassembled WGS sequence"/>
</dbReference>
<evidence type="ECO:0000313" key="3">
    <source>
        <dbReference type="Proteomes" id="UP000054007"/>
    </source>
</evidence>
<dbReference type="EMBL" id="KN880431">
    <property type="protein sequence ID" value="KIY74412.1"/>
    <property type="molecule type" value="Genomic_DNA"/>
</dbReference>
<evidence type="ECO:0000256" key="1">
    <source>
        <dbReference type="SAM" id="MobiDB-lite"/>
    </source>
</evidence>
<gene>
    <name evidence="2" type="ORF">CYLTODRAFT_4619</name>
</gene>
<accession>A0A0D7BVG1</accession>
<feature type="compositionally biased region" description="Polar residues" evidence="1">
    <location>
        <begin position="300"/>
        <end position="320"/>
    </location>
</feature>
<feature type="region of interest" description="Disordered" evidence="1">
    <location>
        <begin position="288"/>
        <end position="321"/>
    </location>
</feature>
<keyword evidence="3" id="KW-1185">Reference proteome</keyword>
<protein>
    <submittedName>
        <fullName evidence="2">Uncharacterized protein</fullName>
    </submittedName>
</protein>
<proteinExistence type="predicted"/>